<dbReference type="AlphaFoldDB" id="A0A3N0DUV7"/>
<sequence>MPKLDLARRLRSTRARAALSLGLVLGTAATGTFAFWSDSATVTGTTITTGSIDLQVNNLTTNDSAYTQLNLTGMVPGNTVAGVITVKNAGNSPFTYYVDATASNADTKGLGAALVVKVTGASTVTGSAPSRTCGGATLANTGTAFAASLVSSTTPRQLAVGATETLCIQATLPTGASTSLQNATTNVGFTFNANQLP</sequence>
<evidence type="ECO:0000313" key="1">
    <source>
        <dbReference type="EMBL" id="RNL79193.1"/>
    </source>
</evidence>
<organism evidence="1 2">
    <name type="scientific">Nocardioides marmorisolisilvae</name>
    <dbReference type="NCBI Taxonomy" id="1542737"/>
    <lineage>
        <taxon>Bacteria</taxon>
        <taxon>Bacillati</taxon>
        <taxon>Actinomycetota</taxon>
        <taxon>Actinomycetes</taxon>
        <taxon>Propionibacteriales</taxon>
        <taxon>Nocardioidaceae</taxon>
        <taxon>Nocardioides</taxon>
    </lineage>
</organism>
<name>A0A3N0DUV7_9ACTN</name>
<accession>A0A3N0DUV7</accession>
<dbReference type="Pfam" id="PF12389">
    <property type="entry name" value="Peptidase_M73"/>
    <property type="match status" value="1"/>
</dbReference>
<proteinExistence type="predicted"/>
<gene>
    <name evidence="1" type="ORF">EFL95_09195</name>
</gene>
<dbReference type="OrthoDB" id="3746870at2"/>
<protein>
    <recommendedName>
        <fullName evidence="3">SipW-cognate class signal peptide</fullName>
    </recommendedName>
</protein>
<dbReference type="InterPro" id="IPR023833">
    <property type="entry name" value="Signal_pept_SipW-depend-type"/>
</dbReference>
<evidence type="ECO:0008006" key="3">
    <source>
        <dbReference type="Google" id="ProtNLM"/>
    </source>
</evidence>
<evidence type="ECO:0000313" key="2">
    <source>
        <dbReference type="Proteomes" id="UP000277094"/>
    </source>
</evidence>
<keyword evidence="2" id="KW-1185">Reference proteome</keyword>
<dbReference type="InterPro" id="IPR022121">
    <property type="entry name" value="Peptidase_M73_camelysin"/>
</dbReference>
<dbReference type="Proteomes" id="UP000277094">
    <property type="component" value="Unassembled WGS sequence"/>
</dbReference>
<reference evidence="1 2" key="1">
    <citation type="submission" date="2018-11" db="EMBL/GenBank/DDBJ databases">
        <authorList>
            <person name="Li F."/>
        </authorList>
    </citation>
    <scope>NUCLEOTIDE SEQUENCE [LARGE SCALE GENOMIC DNA]</scope>
    <source>
        <strain evidence="1 2">KIS18-7</strain>
    </source>
</reference>
<comment type="caution">
    <text evidence="1">The sequence shown here is derived from an EMBL/GenBank/DDBJ whole genome shotgun (WGS) entry which is preliminary data.</text>
</comment>
<dbReference type="RefSeq" id="WP_123233695.1">
    <property type="nucleotide sequence ID" value="NZ_RJSG01000002.1"/>
</dbReference>
<dbReference type="EMBL" id="RJSG01000002">
    <property type="protein sequence ID" value="RNL79193.1"/>
    <property type="molecule type" value="Genomic_DNA"/>
</dbReference>
<dbReference type="NCBIfam" id="TIGR04088">
    <property type="entry name" value="cognate_SipW"/>
    <property type="match status" value="1"/>
</dbReference>